<feature type="domain" description="Four-carbon acid sugar kinase nucleotide binding" evidence="14">
    <location>
        <begin position="290"/>
        <end position="441"/>
    </location>
</feature>
<evidence type="ECO:0000256" key="9">
    <source>
        <dbReference type="ARBA" id="ARBA00037335"/>
    </source>
</evidence>
<dbReference type="InterPro" id="IPR050007">
    <property type="entry name" value="OtnK"/>
</dbReference>
<keyword evidence="2" id="KW-0808">Transferase</keyword>
<keyword evidence="6" id="KW-0119">Carbohydrate metabolism</keyword>
<dbReference type="SUPFAM" id="SSF142764">
    <property type="entry name" value="YgbK-like"/>
    <property type="match status" value="1"/>
</dbReference>
<evidence type="ECO:0000256" key="8">
    <source>
        <dbReference type="ARBA" id="ARBA00036346"/>
    </source>
</evidence>
<reference evidence="15 16" key="1">
    <citation type="submission" date="2016-12" db="EMBL/GenBank/DDBJ databases">
        <authorList>
            <person name="Song W.-J."/>
            <person name="Kurnit D.M."/>
        </authorList>
    </citation>
    <scope>NUCLEOTIDE SEQUENCE [LARGE SCALE GENOMIC DNA]</scope>
    <source>
        <strain evidence="15 16">IMCC3135</strain>
    </source>
</reference>
<evidence type="ECO:0000259" key="14">
    <source>
        <dbReference type="Pfam" id="PF17042"/>
    </source>
</evidence>
<evidence type="ECO:0000256" key="11">
    <source>
        <dbReference type="ARBA" id="ARBA00039461"/>
    </source>
</evidence>
<evidence type="ECO:0000256" key="10">
    <source>
        <dbReference type="ARBA" id="ARBA00039095"/>
    </source>
</evidence>
<keyword evidence="3" id="KW-0547">Nucleotide-binding</keyword>
<dbReference type="InterPro" id="IPR042213">
    <property type="entry name" value="NBD_C_sf"/>
</dbReference>
<comment type="catalytic activity">
    <reaction evidence="8">
        <text>3-dehydro-D-erythronate + ATP = 3-dehydro-4-O-phospho-D-erythronate + ADP + H(+)</text>
        <dbReference type="Rhea" id="RHEA:52556"/>
        <dbReference type="ChEBI" id="CHEBI:15378"/>
        <dbReference type="ChEBI" id="CHEBI:30616"/>
        <dbReference type="ChEBI" id="CHEBI:57958"/>
        <dbReference type="ChEBI" id="CHEBI:136593"/>
        <dbReference type="ChEBI" id="CHEBI:456216"/>
        <dbReference type="EC" id="2.7.1.217"/>
    </reaction>
</comment>
<dbReference type="Gene3D" id="3.40.50.10840">
    <property type="entry name" value="Putative sugar-binding, N-terminal domain"/>
    <property type="match status" value="1"/>
</dbReference>
<dbReference type="InterPro" id="IPR010737">
    <property type="entry name" value="4-carb_acid_sugar_kinase_N"/>
</dbReference>
<dbReference type="Proteomes" id="UP000250079">
    <property type="component" value="Chromosome"/>
</dbReference>
<evidence type="ECO:0000313" key="16">
    <source>
        <dbReference type="Proteomes" id="UP000250079"/>
    </source>
</evidence>
<accession>A0A2Z2P340</accession>
<evidence type="ECO:0000256" key="12">
    <source>
        <dbReference type="ARBA" id="ARBA00041377"/>
    </source>
</evidence>
<proteinExistence type="inferred from homology"/>
<dbReference type="EC" id="2.7.1.217" evidence="10"/>
<evidence type="ECO:0000256" key="1">
    <source>
        <dbReference type="ARBA" id="ARBA00005715"/>
    </source>
</evidence>
<dbReference type="InterPro" id="IPR037051">
    <property type="entry name" value="4-carb_acid_sugar_kinase_N_sf"/>
</dbReference>
<evidence type="ECO:0000256" key="7">
    <source>
        <dbReference type="ARBA" id="ARBA00035898"/>
    </source>
</evidence>
<dbReference type="GO" id="GO:0005524">
    <property type="term" value="F:ATP binding"/>
    <property type="evidence" value="ECO:0007669"/>
    <property type="project" value="UniProtKB-KW"/>
</dbReference>
<comment type="catalytic activity">
    <reaction evidence="7">
        <text>3-dehydro-L-erythronate + ATP = 3-dehydro-4-O-phospho-L-erythronate + ADP + H(+)</text>
        <dbReference type="Rhea" id="RHEA:52552"/>
        <dbReference type="ChEBI" id="CHEBI:15378"/>
        <dbReference type="ChEBI" id="CHEBI:30616"/>
        <dbReference type="ChEBI" id="CHEBI:136592"/>
        <dbReference type="ChEBI" id="CHEBI:136670"/>
        <dbReference type="ChEBI" id="CHEBI:456216"/>
        <dbReference type="EC" id="2.7.1.217"/>
    </reaction>
</comment>
<keyword evidence="5" id="KW-0067">ATP-binding</keyword>
<name>A0A2Z2P340_9GAMM</name>
<protein>
    <recommendedName>
        <fullName evidence="11">3-oxo-tetronate kinase</fullName>
        <ecNumber evidence="10">2.7.1.217</ecNumber>
    </recommendedName>
    <alternativeName>
        <fullName evidence="12">3-dehydrotetronate 4-kinase</fullName>
    </alternativeName>
</protein>
<comment type="similarity">
    <text evidence="1">Belongs to the four-carbon acid sugar kinase family.</text>
</comment>
<dbReference type="GO" id="GO:0016301">
    <property type="term" value="F:kinase activity"/>
    <property type="evidence" value="ECO:0007669"/>
    <property type="project" value="UniProtKB-KW"/>
</dbReference>
<dbReference type="EMBL" id="CP018632">
    <property type="protein sequence ID" value="ASJ74164.1"/>
    <property type="molecule type" value="Genomic_DNA"/>
</dbReference>
<dbReference type="Gene3D" id="3.40.980.20">
    <property type="entry name" value="Four-carbon acid sugar kinase, nucleotide binding domain"/>
    <property type="match status" value="1"/>
</dbReference>
<evidence type="ECO:0000256" key="5">
    <source>
        <dbReference type="ARBA" id="ARBA00022840"/>
    </source>
</evidence>
<keyword evidence="16" id="KW-1185">Reference proteome</keyword>
<dbReference type="Pfam" id="PF17042">
    <property type="entry name" value="NBD_C"/>
    <property type="match status" value="1"/>
</dbReference>
<evidence type="ECO:0000313" key="15">
    <source>
        <dbReference type="EMBL" id="ASJ74164.1"/>
    </source>
</evidence>
<dbReference type="AlphaFoldDB" id="A0A2Z2P340"/>
<evidence type="ECO:0000256" key="2">
    <source>
        <dbReference type="ARBA" id="ARBA00022679"/>
    </source>
</evidence>
<comment type="function">
    <text evidence="9">Catalyzes the ATP-dependent phosphorylation of 3-oxo-tetronate to 3-oxo-tetronate 4-phosphate.</text>
</comment>
<dbReference type="InterPro" id="IPR031475">
    <property type="entry name" value="NBD_C"/>
</dbReference>
<dbReference type="NCBIfam" id="NF043035">
    <property type="entry name" value="OxoTetrKin"/>
    <property type="match status" value="1"/>
</dbReference>
<evidence type="ECO:0000256" key="3">
    <source>
        <dbReference type="ARBA" id="ARBA00022741"/>
    </source>
</evidence>
<evidence type="ECO:0000256" key="4">
    <source>
        <dbReference type="ARBA" id="ARBA00022777"/>
    </source>
</evidence>
<evidence type="ECO:0000259" key="13">
    <source>
        <dbReference type="Pfam" id="PF07005"/>
    </source>
</evidence>
<dbReference type="KEGG" id="gai:IMCC3135_20435"/>
<feature type="domain" description="Four-carbon acid sugar kinase N-terminal" evidence="13">
    <location>
        <begin position="49"/>
        <end position="268"/>
    </location>
</feature>
<gene>
    <name evidence="15" type="ORF">IMCC3135_20435</name>
</gene>
<keyword evidence="4" id="KW-0418">Kinase</keyword>
<dbReference type="Pfam" id="PF07005">
    <property type="entry name" value="SBD_N"/>
    <property type="match status" value="1"/>
</dbReference>
<evidence type="ECO:0000256" key="6">
    <source>
        <dbReference type="ARBA" id="ARBA00023277"/>
    </source>
</evidence>
<organism evidence="15 16">
    <name type="scientific">Granulosicoccus antarcticus IMCC3135</name>
    <dbReference type="NCBI Taxonomy" id="1192854"/>
    <lineage>
        <taxon>Bacteria</taxon>
        <taxon>Pseudomonadati</taxon>
        <taxon>Pseudomonadota</taxon>
        <taxon>Gammaproteobacteria</taxon>
        <taxon>Chromatiales</taxon>
        <taxon>Granulosicoccaceae</taxon>
        <taxon>Granulosicoccus</taxon>
    </lineage>
</organism>
<sequence length="452" mass="47001">MYVDFTARLYNRSAPIHPEGSTITRYIYSIPIPPRPERRGILGIEGMKIGVIADDFTGASDIALTFALGGMTTVQYVGVPSGPSGDVDAGVVALKSRTIAAADAIAQSLAACDWLLAQGATQIVFKVCSTFDSTAEGNIGPVTAALAKRLGETAVIVCPAFPENGRSVYQGHLFVNDGLLSESGMQDHPLTPMTDADLRRVLSAQTDWPVAHVDFRTVDRGANAIVAAMPADAAMVIVDAVRDTDLIQIGAAAKHCKLLVGGSGIAIGLPANFDHAPAAPHWPGISGKAAILSGSCSRATRAQVHAYTGPKREITAEQVMDATVDADGLADWVMSTDGAPLIYSSADPDVVRAAQDTYGRDVVAHKIENLFTDLTACLVQRGIRRLIVAGGETSGAAVAGLNATALRIGPKLAAGVPAMKVEGTGIAVALKSGNFGGPDFFSESLHLMEQST</sequence>